<evidence type="ECO:0000313" key="4">
    <source>
        <dbReference type="EMBL" id="AOE44640.1"/>
    </source>
</evidence>
<feature type="transmembrane region" description="Helical" evidence="3">
    <location>
        <begin position="69"/>
        <end position="89"/>
    </location>
</feature>
<accession>A0A1B3B0T5</accession>
<evidence type="ECO:0000313" key="5">
    <source>
        <dbReference type="Proteomes" id="UP000202619"/>
    </source>
</evidence>
<keyword evidence="1" id="KW-0175">Coiled coil</keyword>
<dbReference type="OrthoDB" id="540at10239"/>
<evidence type="ECO:0000256" key="3">
    <source>
        <dbReference type="SAM" id="Phobius"/>
    </source>
</evidence>
<feature type="region of interest" description="Disordered" evidence="2">
    <location>
        <begin position="18"/>
        <end position="53"/>
    </location>
</feature>
<dbReference type="GeneID" id="29063834"/>
<keyword evidence="3" id="KW-1133">Transmembrane helix</keyword>
<keyword evidence="3" id="KW-0472">Membrane</keyword>
<dbReference type="EMBL" id="KX557283">
    <property type="protein sequence ID" value="AOE44640.1"/>
    <property type="molecule type" value="Genomic_DNA"/>
</dbReference>
<protein>
    <submittedName>
        <fullName evidence="4">Tape measure protein</fullName>
    </submittedName>
</protein>
<feature type="coiled-coil region" evidence="1">
    <location>
        <begin position="594"/>
        <end position="656"/>
    </location>
</feature>
<proteinExistence type="predicted"/>
<evidence type="ECO:0000256" key="2">
    <source>
        <dbReference type="SAM" id="MobiDB-lite"/>
    </source>
</evidence>
<evidence type="ECO:0000256" key="1">
    <source>
        <dbReference type="SAM" id="Coils"/>
    </source>
</evidence>
<feature type="transmembrane region" description="Helical" evidence="3">
    <location>
        <begin position="446"/>
        <end position="465"/>
    </location>
</feature>
<organism evidence="4 5">
    <name type="scientific">Gordonia phage Remus</name>
    <dbReference type="NCBI Taxonomy" id="1887652"/>
    <lineage>
        <taxon>Viruses</taxon>
        <taxon>Duplodnaviria</taxon>
        <taxon>Heunggongvirae</taxon>
        <taxon>Uroviricota</taxon>
        <taxon>Caudoviricetes</taxon>
        <taxon>Soupsvirus</taxon>
        <taxon>Soupsvirus strosahl</taxon>
    </lineage>
</organism>
<name>A0A1B3B0T5_9CAUD</name>
<dbReference type="KEGG" id="vg:29063834"/>
<feature type="transmembrane region" description="Helical" evidence="3">
    <location>
        <begin position="95"/>
        <end position="117"/>
    </location>
</feature>
<sequence>MRQWRNLRRLAAGLPPIRINTETDLGPGGGGGGRGRRGRNGGDGGGGGPDLGGITSRLSKLKPSFGSGLNGPALAIILGGIMLVLAPLVGLLTAALLTIPGLIAAIVAPLGALVLGFEGLKKAAEVLKAPLEGLKQSLSEKVQEQFTPVFKSLEKVFPVLKAGLPKVSKGVADMAQGFVDAVTSQEGMTKIENTLTNIGKALSMMKPGIQSFTDGFLTLAEEFTAALPGFSEWFNGAGKSFMEWTKGMAESGELKTIFEGLGETLKGLSEGLGGVLKEGLEFMKDPEKVENFVQTLENVLRILERLVEISNKLQPVFDLLSGGEDGPTETDDWMGTKVDDLQRLADIFGTIGGMFETTWGRIQGILSQIGPMFSSAWNIATTAVRTGINNIVTTVSSFVGRFTAPIRAGLSQLPGMFSSAWSMVVTAVQTGVNNAVNAAMQLRDRIIAFFAGAGSWLVASGRALVQGFIDGITSMIGAAAGAAQSLVGAVRNLFPFSPAKEGPFSGSGYTDESGKALTRDFAAGIRSNTGLVSGATADVLSAARDQFLTDRGLKPDGWLLGEKPGDMRSKGIYGQRVPSTKDLEREEALLDYQIKELDLAIDQEKLAEKKAESEGAKEAAKHRADILGIRKDELEIQSKQLELIKAETEAARELNKTYGELFGKALGVPVDFAEAAGNQFFSDLGFSNDGLLPTLLTDGTKYVFNISNVDEAMAIKQREQNKKALQYNK</sequence>
<gene>
    <name evidence="4" type="primary">28</name>
    <name evidence="4" type="ORF">SEA_REMUS_28</name>
</gene>
<keyword evidence="3" id="KW-0812">Transmembrane</keyword>
<reference evidence="4 5" key="1">
    <citation type="submission" date="2016-07" db="EMBL/GenBank/DDBJ databases">
        <authorList>
            <person name="Franke B.K."/>
            <person name="Idrees S."/>
            <person name="Klinkhammer K.E."/>
            <person name="Kocina D.M."/>
            <person name="Lusk T.N."/>
            <person name="Notovny A.L."/>
            <person name="Oberding K.E."/>
            <person name="Quandt C.A."/>
            <person name="Schmitz M.Y."/>
            <person name="Schultz D.E."/>
            <person name="Thaoxaochay C."/>
            <person name="Thomas C.P."/>
            <person name="Toland T.N."/>
            <person name="Topel S.A."/>
            <person name="Warren E.R."/>
            <person name="Weber A.J."/>
            <person name="Welman R.J."/>
            <person name="Williams K.M."/>
            <person name="Bonilla J.A."/>
            <person name="Klyczek K."/>
            <person name="Garlena R.A."/>
            <person name="Russell D.A."/>
            <person name="Pope W.H."/>
            <person name="Jacobs-Sera D."/>
            <person name="Hendrix R.W."/>
            <person name="Hatfull G.F."/>
        </authorList>
    </citation>
    <scope>NUCLEOTIDE SEQUENCE [LARGE SCALE GENOMIC DNA]</scope>
</reference>
<dbReference type="RefSeq" id="YP_009281639.1">
    <property type="nucleotide sequence ID" value="NC_031031.1"/>
</dbReference>
<feature type="compositionally biased region" description="Gly residues" evidence="2">
    <location>
        <begin position="41"/>
        <end position="51"/>
    </location>
</feature>
<dbReference type="Proteomes" id="UP000202619">
    <property type="component" value="Segment"/>
</dbReference>